<gene>
    <name evidence="6" type="ORF">BFS35_001960</name>
</gene>
<dbReference type="PANTHER" id="PTHR33988:SF3">
    <property type="entry name" value="ENDORIBONUCLEASE TOXIN CHPB-RELATED"/>
    <property type="match status" value="1"/>
</dbReference>
<dbReference type="GO" id="GO:0004521">
    <property type="term" value="F:RNA endonuclease activity"/>
    <property type="evidence" value="ECO:0007669"/>
    <property type="project" value="TreeGrafter"/>
</dbReference>
<dbReference type="GO" id="GO:0006402">
    <property type="term" value="P:mRNA catabolic process"/>
    <property type="evidence" value="ECO:0007669"/>
    <property type="project" value="TreeGrafter"/>
</dbReference>
<evidence type="ECO:0000313" key="7">
    <source>
        <dbReference type="Proteomes" id="UP000229523"/>
    </source>
</evidence>
<keyword evidence="7" id="KW-1185">Reference proteome</keyword>
<sequence>MVEQGTIIKLDLNPTKGKEQAGYRPALVISNKDFNEFTNLVILCPISTTSNSFPLHINLEDNLFTKGKVLCQHPKTIDLNTREYKTIEKVSDEFLNKICTIVSACILPINQ</sequence>
<organism evidence="6 7">
    <name type="scientific">Macrococcoides goetzii</name>
    <dbReference type="NCBI Taxonomy" id="1891097"/>
    <lineage>
        <taxon>Bacteria</taxon>
        <taxon>Bacillati</taxon>
        <taxon>Bacillota</taxon>
        <taxon>Bacilli</taxon>
        <taxon>Bacillales</taxon>
        <taxon>Staphylococcaceae</taxon>
        <taxon>Macrococcoides</taxon>
    </lineage>
</organism>
<accession>A0A2G5NT11</accession>
<evidence type="ECO:0000256" key="2">
    <source>
        <dbReference type="ARBA" id="ARBA00019638"/>
    </source>
</evidence>
<comment type="caution">
    <text evidence="6">The sequence shown here is derived from an EMBL/GenBank/DDBJ whole genome shotgun (WGS) entry which is preliminary data.</text>
</comment>
<comment type="similarity">
    <text evidence="1">Belongs to the PemK/MazF family.</text>
</comment>
<dbReference type="GO" id="GO:0016075">
    <property type="term" value="P:rRNA catabolic process"/>
    <property type="evidence" value="ECO:0007669"/>
    <property type="project" value="TreeGrafter"/>
</dbReference>
<dbReference type="Pfam" id="PF02452">
    <property type="entry name" value="PemK_toxin"/>
    <property type="match status" value="1"/>
</dbReference>
<evidence type="ECO:0000256" key="1">
    <source>
        <dbReference type="ARBA" id="ARBA00007521"/>
    </source>
</evidence>
<dbReference type="PANTHER" id="PTHR33988">
    <property type="entry name" value="ENDORIBONUCLEASE MAZF-RELATED"/>
    <property type="match status" value="1"/>
</dbReference>
<protein>
    <recommendedName>
        <fullName evidence="2">Endoribonuclease MazF</fullName>
    </recommendedName>
    <alternativeName>
        <fullName evidence="4">Toxin MazF</fullName>
    </alternativeName>
    <alternativeName>
        <fullName evidence="5">mRNA interferase MazF</fullName>
    </alternativeName>
</protein>
<dbReference type="AlphaFoldDB" id="A0A2G5NT11"/>
<dbReference type="RefSeq" id="WP_099578361.1">
    <property type="nucleotide sequence ID" value="NZ_MJBI02000001.1"/>
</dbReference>
<dbReference type="Proteomes" id="UP000229523">
    <property type="component" value="Unassembled WGS sequence"/>
</dbReference>
<dbReference type="SUPFAM" id="SSF50118">
    <property type="entry name" value="Cell growth inhibitor/plasmid maintenance toxic component"/>
    <property type="match status" value="1"/>
</dbReference>
<dbReference type="EMBL" id="MJBI02000001">
    <property type="protein sequence ID" value="RAI82474.1"/>
    <property type="molecule type" value="Genomic_DNA"/>
</dbReference>
<proteinExistence type="inferred from homology"/>
<evidence type="ECO:0000256" key="4">
    <source>
        <dbReference type="ARBA" id="ARBA00031226"/>
    </source>
</evidence>
<dbReference type="Gene3D" id="2.30.30.110">
    <property type="match status" value="1"/>
</dbReference>
<evidence type="ECO:0000256" key="3">
    <source>
        <dbReference type="ARBA" id="ARBA00022649"/>
    </source>
</evidence>
<dbReference type="InterPro" id="IPR003477">
    <property type="entry name" value="PemK-like"/>
</dbReference>
<evidence type="ECO:0000313" key="6">
    <source>
        <dbReference type="EMBL" id="RAI82474.1"/>
    </source>
</evidence>
<dbReference type="GO" id="GO:0003677">
    <property type="term" value="F:DNA binding"/>
    <property type="evidence" value="ECO:0007669"/>
    <property type="project" value="InterPro"/>
</dbReference>
<dbReference type="InterPro" id="IPR011067">
    <property type="entry name" value="Plasmid_toxin/cell-grow_inhib"/>
</dbReference>
<name>A0A2G5NT11_9STAP</name>
<reference evidence="6 7" key="1">
    <citation type="journal article" date="2018" name="Front. Microbiol.">
        <title>Description and Comparative Genomics of Macrococcus caseolyticus subsp. hominis subsp. nov., Macrococcus goetzii sp. nov., Macrococcus epidermidis sp. nov., and Macrococcus bohemicus sp. nov., Novel Macrococci From Human Clinical Material With Virulence Potential and Suspected Uptake of Foreign DNA by Natural Transformation.</title>
        <authorList>
            <person name="Maslanova I."/>
            <person name="Wertheimer Z."/>
            <person name="Sedlacek I."/>
            <person name="Svec P."/>
            <person name="Indrakova A."/>
            <person name="Kovarovic V."/>
            <person name="Schumann P."/>
            <person name="Sproer C."/>
            <person name="Kralova S."/>
            <person name="Sedo O."/>
            <person name="Kristofova L."/>
            <person name="Vrbovska V."/>
            <person name="Fuzik T."/>
            <person name="Petras P."/>
            <person name="Zdrahal Z."/>
            <person name="Ruzickova V."/>
            <person name="Doskar J."/>
            <person name="Pantucek R."/>
        </authorList>
    </citation>
    <scope>NUCLEOTIDE SEQUENCE [LARGE SCALE GENOMIC DNA]</scope>
    <source>
        <strain evidence="6 7">CCM 4927</strain>
    </source>
</reference>
<keyword evidence="3" id="KW-1277">Toxin-antitoxin system</keyword>
<evidence type="ECO:0000256" key="5">
    <source>
        <dbReference type="ARBA" id="ARBA00032054"/>
    </source>
</evidence>